<dbReference type="EMBL" id="CAJVCH010213630">
    <property type="protein sequence ID" value="CAG7731486.1"/>
    <property type="molecule type" value="Genomic_DNA"/>
</dbReference>
<protein>
    <submittedName>
        <fullName evidence="1">Uncharacterized protein</fullName>
    </submittedName>
</protein>
<proteinExistence type="predicted"/>
<evidence type="ECO:0000313" key="2">
    <source>
        <dbReference type="Proteomes" id="UP000708208"/>
    </source>
</evidence>
<sequence length="35" mass="4076">HVSLGRSPKRFLPTRSRNPVFTWFGVVDTLNYLDV</sequence>
<accession>A0A8J2KTZ1</accession>
<name>A0A8J2KTZ1_9HEXA</name>
<dbReference type="AlphaFoldDB" id="A0A8J2KTZ1"/>
<keyword evidence="2" id="KW-1185">Reference proteome</keyword>
<dbReference type="Proteomes" id="UP000708208">
    <property type="component" value="Unassembled WGS sequence"/>
</dbReference>
<comment type="caution">
    <text evidence="1">The sequence shown here is derived from an EMBL/GenBank/DDBJ whole genome shotgun (WGS) entry which is preliminary data.</text>
</comment>
<evidence type="ECO:0000313" key="1">
    <source>
        <dbReference type="EMBL" id="CAG7731486.1"/>
    </source>
</evidence>
<reference evidence="1" key="1">
    <citation type="submission" date="2021-06" db="EMBL/GenBank/DDBJ databases">
        <authorList>
            <person name="Hodson N. C."/>
            <person name="Mongue J. A."/>
            <person name="Jaron S. K."/>
        </authorList>
    </citation>
    <scope>NUCLEOTIDE SEQUENCE</scope>
</reference>
<feature type="non-terminal residue" evidence="1">
    <location>
        <position position="1"/>
    </location>
</feature>
<gene>
    <name evidence="1" type="ORF">AFUS01_LOCUS20073</name>
</gene>
<organism evidence="1 2">
    <name type="scientific">Allacma fusca</name>
    <dbReference type="NCBI Taxonomy" id="39272"/>
    <lineage>
        <taxon>Eukaryota</taxon>
        <taxon>Metazoa</taxon>
        <taxon>Ecdysozoa</taxon>
        <taxon>Arthropoda</taxon>
        <taxon>Hexapoda</taxon>
        <taxon>Collembola</taxon>
        <taxon>Symphypleona</taxon>
        <taxon>Sminthuridae</taxon>
        <taxon>Allacma</taxon>
    </lineage>
</organism>